<dbReference type="PANTHER" id="PTHR42693">
    <property type="entry name" value="ARYLSULFATASE FAMILY MEMBER"/>
    <property type="match status" value="1"/>
</dbReference>
<dbReference type="InterPro" id="IPR017850">
    <property type="entry name" value="Alkaline_phosphatase_core_sf"/>
</dbReference>
<dbReference type="Pfam" id="PF00884">
    <property type="entry name" value="Sulfatase"/>
    <property type="match status" value="1"/>
</dbReference>
<dbReference type="PANTHER" id="PTHR42693:SF33">
    <property type="entry name" value="ARYLSULFATASE"/>
    <property type="match status" value="1"/>
</dbReference>
<dbReference type="GO" id="GO:0016740">
    <property type="term" value="F:transferase activity"/>
    <property type="evidence" value="ECO:0007669"/>
    <property type="project" value="UniProtKB-KW"/>
</dbReference>
<dbReference type="GO" id="GO:0004065">
    <property type="term" value="F:arylsulfatase activity"/>
    <property type="evidence" value="ECO:0007669"/>
    <property type="project" value="TreeGrafter"/>
</dbReference>
<name>A0A6P1M550_9BACT</name>
<proteinExistence type="inferred from homology"/>
<dbReference type="RefSeq" id="WP_160628892.1">
    <property type="nucleotide sequence ID" value="NZ_CP047593.1"/>
</dbReference>
<keyword evidence="4" id="KW-1185">Reference proteome</keyword>
<dbReference type="Proteomes" id="UP000464954">
    <property type="component" value="Chromosome"/>
</dbReference>
<protein>
    <submittedName>
        <fullName evidence="3">Sulfatase-like hydrolase/transferase</fullName>
    </submittedName>
</protein>
<dbReference type="InterPro" id="IPR050738">
    <property type="entry name" value="Sulfatase"/>
</dbReference>
<organism evidence="3 4">
    <name type="scientific">Tichowtungia aerotolerans</name>
    <dbReference type="NCBI Taxonomy" id="2697043"/>
    <lineage>
        <taxon>Bacteria</taxon>
        <taxon>Pseudomonadati</taxon>
        <taxon>Kiritimatiellota</taxon>
        <taxon>Tichowtungiia</taxon>
        <taxon>Tichowtungiales</taxon>
        <taxon>Tichowtungiaceae</taxon>
        <taxon>Tichowtungia</taxon>
    </lineage>
</organism>
<evidence type="ECO:0000313" key="4">
    <source>
        <dbReference type="Proteomes" id="UP000464954"/>
    </source>
</evidence>
<keyword evidence="3" id="KW-0378">Hydrolase</keyword>
<evidence type="ECO:0000313" key="3">
    <source>
        <dbReference type="EMBL" id="QHI69710.1"/>
    </source>
</evidence>
<dbReference type="EMBL" id="CP047593">
    <property type="protein sequence ID" value="QHI69710.1"/>
    <property type="molecule type" value="Genomic_DNA"/>
</dbReference>
<dbReference type="Gene3D" id="3.30.1120.10">
    <property type="match status" value="1"/>
</dbReference>
<reference evidence="3 4" key="1">
    <citation type="submission" date="2020-01" db="EMBL/GenBank/DDBJ databases">
        <title>Ponticoccus aerotolerans gen. nov., sp. nov., an anaerobic bacterium and proposal of Ponticoccusceae fam. nov., Ponticoccusles ord. nov. and Ponticoccuse classis nov. in the phylum Kiritimatiellaeota.</title>
        <authorList>
            <person name="Zhou L.Y."/>
            <person name="Du Z.J."/>
        </authorList>
    </citation>
    <scope>NUCLEOTIDE SEQUENCE [LARGE SCALE GENOMIC DNA]</scope>
    <source>
        <strain evidence="3 4">S-5007</strain>
    </source>
</reference>
<dbReference type="InterPro" id="IPR000917">
    <property type="entry name" value="Sulfatase_N"/>
</dbReference>
<dbReference type="AlphaFoldDB" id="A0A6P1M550"/>
<sequence>MMNIRHKEKRGASGLKTLAGALFLPAILCQPAAAAKKPNVVFIISDDQGEETLHSLGGQVLTPRLDRMREEGLYLSNFYVTSTVCSPSRYSFLTGRYAGNCRSDGFMRLHPSGEMTRVENNCELEPDRRHLAEVLQKNGYKTGFVGKSHLVNHNWANRPKNWELYGLRPYPQDAEPRDPEISAKLKHNHEAWCEAIKAYGFDYVDGVYGANPRELYCKALWGHNLEWTVSKALTFLEESKDEPFFLYFATTLQHGPDPRLPKFGLGMDPRITPEGFLEDAEFDFMPSRKSVLDRYAAAGLPKDGQPNALWLDDGVGAILDKIRDLGLEEDTIVIFVPDHGFYQPTLGKATLYDDGMKVPMFIQWKGTIQPGATYNRLLANIDVAPTIMDLCGITPPEDYDLDGKSFKPALFGSQEPLREYVFSELGYARAVRSEKWKYIAVRYPEEIEWMARTGVPFPNFPGNPSPERPYLIRNTHLGHIAADRNPNYFDPDQLYNIQSDPEESDNVFGQYPEVEAQMKKVLEQKLEAFPGRPFGEFASSVLPAVSGEPAARAVLRSAASDSSEVTSVSIEGRSGWQTRAQKKKPSYFYLTVDNPDLRNGAQAHVLLRVTYLDRGNAKVLVQYDSSDPSGNPDANLPPGVFKHMGSFYTLDSGTWKTKEFLVRDARFAGRCHGADIRFGFMKPDADPVIGDIEIYRVD</sequence>
<feature type="domain" description="Sulfatase N-terminal" evidence="2">
    <location>
        <begin position="38"/>
        <end position="393"/>
    </location>
</feature>
<dbReference type="KEGG" id="taer:GT409_09680"/>
<comment type="similarity">
    <text evidence="1">Belongs to the sulfatase family.</text>
</comment>
<evidence type="ECO:0000259" key="2">
    <source>
        <dbReference type="Pfam" id="PF00884"/>
    </source>
</evidence>
<gene>
    <name evidence="3" type="ORF">GT409_09680</name>
</gene>
<dbReference type="SUPFAM" id="SSF53649">
    <property type="entry name" value="Alkaline phosphatase-like"/>
    <property type="match status" value="1"/>
</dbReference>
<dbReference type="Gene3D" id="3.40.720.10">
    <property type="entry name" value="Alkaline Phosphatase, subunit A"/>
    <property type="match status" value="1"/>
</dbReference>
<accession>A0A6P1M550</accession>
<keyword evidence="3" id="KW-0808">Transferase</keyword>
<evidence type="ECO:0000256" key="1">
    <source>
        <dbReference type="ARBA" id="ARBA00008779"/>
    </source>
</evidence>